<proteinExistence type="predicted"/>
<dbReference type="AlphaFoldDB" id="A0AAU9IGK2"/>
<evidence type="ECO:0000313" key="3">
    <source>
        <dbReference type="Proteomes" id="UP001162131"/>
    </source>
</evidence>
<organism evidence="2 3">
    <name type="scientific">Blepharisma stoltei</name>
    <dbReference type="NCBI Taxonomy" id="1481888"/>
    <lineage>
        <taxon>Eukaryota</taxon>
        <taxon>Sar</taxon>
        <taxon>Alveolata</taxon>
        <taxon>Ciliophora</taxon>
        <taxon>Postciliodesmatophora</taxon>
        <taxon>Heterotrichea</taxon>
        <taxon>Heterotrichida</taxon>
        <taxon>Blepharismidae</taxon>
        <taxon>Blepharisma</taxon>
    </lineage>
</organism>
<gene>
    <name evidence="2" type="ORF">BSTOLATCC_MIC6489</name>
</gene>
<accession>A0AAU9IGK2</accession>
<sequence length="147" mass="17115">MKNFNSTTLFPPDFFFSNKSRSLKPSIRYLEPLPEIQQEPRHPYKIIVTSPKSHSQDPMKNSKLISSLSCKHLRNSLDPFQTPPIQPSKKNPLKTRLPHLKPLVHNSIFSPRLSQKSIENRPKDFDKHLTVTFSQKSFKVLNQINNR</sequence>
<keyword evidence="3" id="KW-1185">Reference proteome</keyword>
<comment type="caution">
    <text evidence="2">The sequence shown here is derived from an EMBL/GenBank/DDBJ whole genome shotgun (WGS) entry which is preliminary data.</text>
</comment>
<dbReference type="Proteomes" id="UP001162131">
    <property type="component" value="Unassembled WGS sequence"/>
</dbReference>
<name>A0AAU9IGK2_9CILI</name>
<dbReference type="EMBL" id="CAJZBQ010000006">
    <property type="protein sequence ID" value="CAG9312382.1"/>
    <property type="molecule type" value="Genomic_DNA"/>
</dbReference>
<reference evidence="2" key="1">
    <citation type="submission" date="2021-09" db="EMBL/GenBank/DDBJ databases">
        <authorList>
            <consortium name="AG Swart"/>
            <person name="Singh M."/>
            <person name="Singh A."/>
            <person name="Seah K."/>
            <person name="Emmerich C."/>
        </authorList>
    </citation>
    <scope>NUCLEOTIDE SEQUENCE</scope>
    <source>
        <strain evidence="2">ATCC30299</strain>
    </source>
</reference>
<protein>
    <submittedName>
        <fullName evidence="2">Uncharacterized protein</fullName>
    </submittedName>
</protein>
<evidence type="ECO:0000256" key="1">
    <source>
        <dbReference type="SAM" id="MobiDB-lite"/>
    </source>
</evidence>
<feature type="region of interest" description="Disordered" evidence="1">
    <location>
        <begin position="76"/>
        <end position="95"/>
    </location>
</feature>
<evidence type="ECO:0000313" key="2">
    <source>
        <dbReference type="EMBL" id="CAG9312382.1"/>
    </source>
</evidence>